<evidence type="ECO:0000313" key="2">
    <source>
        <dbReference type="Proteomes" id="UP000184513"/>
    </source>
</evidence>
<proteinExistence type="predicted"/>
<accession>A0A1M7LHI7</accession>
<dbReference type="EMBL" id="FRCY01000003">
    <property type="protein sequence ID" value="SHM77571.1"/>
    <property type="molecule type" value="Genomic_DNA"/>
</dbReference>
<keyword evidence="2" id="KW-1185">Reference proteome</keyword>
<evidence type="ECO:0000313" key="1">
    <source>
        <dbReference type="EMBL" id="SHM77571.1"/>
    </source>
</evidence>
<sequence>MESGMAQSALRNDQPECKVSRPIGFIRAHIWPLKDNYNPMKERLDSMFLSQLADDFLEIAKKFNDFRFEKISQQEISQEVFREMGKKAQLLMNKAREMKLLSTFIVEKEIAEALFQLRSINVEIKQTLNTLEQIQVVFDLIGSLGALAVGIVEKDPTTISEKVNEVINVFKKKAE</sequence>
<dbReference type="STRING" id="388280.SAMN04488057_103285"/>
<reference evidence="1 2" key="1">
    <citation type="submission" date="2016-11" db="EMBL/GenBank/DDBJ databases">
        <authorList>
            <person name="Jaros S."/>
            <person name="Januszkiewicz K."/>
            <person name="Wedrychowicz H."/>
        </authorList>
    </citation>
    <scope>NUCLEOTIDE SEQUENCE [LARGE SCALE GENOMIC DNA]</scope>
    <source>
        <strain evidence="1 2">CGMCC 1.6102</strain>
    </source>
</reference>
<dbReference type="Proteomes" id="UP000184513">
    <property type="component" value="Unassembled WGS sequence"/>
</dbReference>
<protein>
    <submittedName>
        <fullName evidence="1">Uncharacterized protein</fullName>
    </submittedName>
</protein>
<name>A0A1M7LHI7_9BACT</name>
<gene>
    <name evidence="1" type="ORF">SAMN04488057_103285</name>
</gene>
<dbReference type="AlphaFoldDB" id="A0A1M7LHI7"/>
<organism evidence="1 2">
    <name type="scientific">Cyclobacterium lianum</name>
    <dbReference type="NCBI Taxonomy" id="388280"/>
    <lineage>
        <taxon>Bacteria</taxon>
        <taxon>Pseudomonadati</taxon>
        <taxon>Bacteroidota</taxon>
        <taxon>Cytophagia</taxon>
        <taxon>Cytophagales</taxon>
        <taxon>Cyclobacteriaceae</taxon>
        <taxon>Cyclobacterium</taxon>
    </lineage>
</organism>